<keyword evidence="2" id="KW-1185">Reference proteome</keyword>
<evidence type="ECO:0000313" key="1">
    <source>
        <dbReference type="EMBL" id="KGO60319.1"/>
    </source>
</evidence>
<dbReference type="Proteomes" id="UP000030143">
    <property type="component" value="Unassembled WGS sequence"/>
</dbReference>
<evidence type="ECO:0000313" key="2">
    <source>
        <dbReference type="Proteomes" id="UP000030143"/>
    </source>
</evidence>
<dbReference type="HOGENOM" id="CLU_2498551_0_0_1"/>
<dbReference type="AlphaFoldDB" id="A0A0A2JY09"/>
<protein>
    <submittedName>
        <fullName evidence="1">Uncharacterized protein</fullName>
    </submittedName>
</protein>
<organism evidence="1 2">
    <name type="scientific">Penicillium expansum</name>
    <name type="common">Blue mold rot fungus</name>
    <dbReference type="NCBI Taxonomy" id="27334"/>
    <lineage>
        <taxon>Eukaryota</taxon>
        <taxon>Fungi</taxon>
        <taxon>Dikarya</taxon>
        <taxon>Ascomycota</taxon>
        <taxon>Pezizomycotina</taxon>
        <taxon>Eurotiomycetes</taxon>
        <taxon>Eurotiomycetidae</taxon>
        <taxon>Eurotiales</taxon>
        <taxon>Aspergillaceae</taxon>
        <taxon>Penicillium</taxon>
    </lineage>
</organism>
<dbReference type="VEuPathDB" id="FungiDB:PEXP_021640"/>
<dbReference type="RefSeq" id="XP_016601385.1">
    <property type="nucleotide sequence ID" value="XM_016740772.1"/>
</dbReference>
<dbReference type="EMBL" id="JQFZ01000076">
    <property type="protein sequence ID" value="KGO60319.1"/>
    <property type="molecule type" value="Genomic_DNA"/>
</dbReference>
<proteinExistence type="predicted"/>
<dbReference type="GeneID" id="27676191"/>
<reference evidence="1 2" key="1">
    <citation type="journal article" date="2015" name="Mol. Plant Microbe Interact.">
        <title>Genome, transcriptome, and functional analyses of Penicillium expansum provide new insights into secondary metabolism and pathogenicity.</title>
        <authorList>
            <person name="Ballester A.R."/>
            <person name="Marcet-Houben M."/>
            <person name="Levin E."/>
            <person name="Sela N."/>
            <person name="Selma-Lazaro C."/>
            <person name="Carmona L."/>
            <person name="Wisniewski M."/>
            <person name="Droby S."/>
            <person name="Gonzalez-Candelas L."/>
            <person name="Gabaldon T."/>
        </authorList>
    </citation>
    <scope>NUCLEOTIDE SEQUENCE [LARGE SCALE GENOMIC DNA]</scope>
    <source>
        <strain evidence="1 2">MD-8</strain>
    </source>
</reference>
<name>A0A0A2JY09_PENEN</name>
<sequence length="86" mass="9932">MHVLGKTLALIGISATFVVNAADANVPHVVAKMRTWIQMGILMLMRLLLQWSKQNRQVNLVGWRVRLREWRRAGNQYLFSASRDLD</sequence>
<gene>
    <name evidence="1" type="ORF">PEX2_034970</name>
</gene>
<comment type="caution">
    <text evidence="1">The sequence shown here is derived from an EMBL/GenBank/DDBJ whole genome shotgun (WGS) entry which is preliminary data.</text>
</comment>
<accession>A0A0A2JY09</accession>